<name>A0A3S5BMQ2_9PLAT</name>
<reference evidence="1" key="1">
    <citation type="submission" date="2018-11" db="EMBL/GenBank/DDBJ databases">
        <authorList>
            <consortium name="Pathogen Informatics"/>
        </authorList>
    </citation>
    <scope>NUCLEOTIDE SEQUENCE</scope>
</reference>
<feature type="non-terminal residue" evidence="1">
    <location>
        <position position="1"/>
    </location>
</feature>
<organism evidence="1 2">
    <name type="scientific">Protopolystoma xenopodis</name>
    <dbReference type="NCBI Taxonomy" id="117903"/>
    <lineage>
        <taxon>Eukaryota</taxon>
        <taxon>Metazoa</taxon>
        <taxon>Spiralia</taxon>
        <taxon>Lophotrochozoa</taxon>
        <taxon>Platyhelminthes</taxon>
        <taxon>Monogenea</taxon>
        <taxon>Polyopisthocotylea</taxon>
        <taxon>Polystomatidea</taxon>
        <taxon>Polystomatidae</taxon>
        <taxon>Protopolystoma</taxon>
    </lineage>
</organism>
<dbReference type="Proteomes" id="UP000784294">
    <property type="component" value="Unassembled WGS sequence"/>
</dbReference>
<dbReference type="SUPFAM" id="SSF52799">
    <property type="entry name" value="(Phosphotyrosine protein) phosphatases II"/>
    <property type="match status" value="1"/>
</dbReference>
<dbReference type="GO" id="GO:0008962">
    <property type="term" value="F:phosphatidylglycerophosphatase activity"/>
    <property type="evidence" value="ECO:0007669"/>
    <property type="project" value="TreeGrafter"/>
</dbReference>
<keyword evidence="2" id="KW-1185">Reference proteome</keyword>
<dbReference type="OrthoDB" id="273181at2759"/>
<protein>
    <submittedName>
        <fullName evidence="1">Uncharacterized protein</fullName>
    </submittedName>
</protein>
<dbReference type="Gene3D" id="3.90.190.10">
    <property type="entry name" value="Protein tyrosine phosphatase superfamily"/>
    <property type="match status" value="1"/>
</dbReference>
<dbReference type="PANTHER" id="PTHR46712:SF1">
    <property type="entry name" value="PHOSPHATIDYLGLYCEROPHOSPHATASE AND PROTEIN-TYROSINE PHOSPHATASE 1"/>
    <property type="match status" value="1"/>
</dbReference>
<proteinExistence type="predicted"/>
<dbReference type="AlphaFoldDB" id="A0A3S5BMQ2"/>
<dbReference type="InterPro" id="IPR042165">
    <property type="entry name" value="PTPMT1"/>
</dbReference>
<dbReference type="PANTHER" id="PTHR46712">
    <property type="entry name" value="PHOSPHATIDYLGLYCEROPHOSPHATASE AND PROTEIN-TYROSINE PHOSPHATASE 1"/>
    <property type="match status" value="1"/>
</dbReference>
<dbReference type="GO" id="GO:0004721">
    <property type="term" value="F:phosphoprotein phosphatase activity"/>
    <property type="evidence" value="ECO:0007669"/>
    <property type="project" value="InterPro"/>
</dbReference>
<dbReference type="InterPro" id="IPR029021">
    <property type="entry name" value="Prot-tyrosine_phosphatase-like"/>
</dbReference>
<sequence>MEITHLVKEFVFYSSLAYGLVLNHLGLRPWYSRIEPNLIVGGLPFIHSWDAIASRENISHVVSLVETFEVKPFVLNREAAEARGLRYLALPVCDFIASPSIDQ</sequence>
<dbReference type="EMBL" id="CAAALY010115556">
    <property type="protein sequence ID" value="VEL30787.1"/>
    <property type="molecule type" value="Genomic_DNA"/>
</dbReference>
<gene>
    <name evidence="1" type="ORF">PXEA_LOCUS24227</name>
</gene>
<evidence type="ECO:0000313" key="2">
    <source>
        <dbReference type="Proteomes" id="UP000784294"/>
    </source>
</evidence>
<comment type="caution">
    <text evidence="1">The sequence shown here is derived from an EMBL/GenBank/DDBJ whole genome shotgun (WGS) entry which is preliminary data.</text>
</comment>
<dbReference type="GO" id="GO:0004439">
    <property type="term" value="F:phosphatidylinositol-4,5-bisphosphate 5-phosphatase activity"/>
    <property type="evidence" value="ECO:0007669"/>
    <property type="project" value="TreeGrafter"/>
</dbReference>
<evidence type="ECO:0000313" key="1">
    <source>
        <dbReference type="EMBL" id="VEL30787.1"/>
    </source>
</evidence>
<accession>A0A3S5BMQ2</accession>